<dbReference type="AlphaFoldDB" id="A0A319C941"/>
<keyword evidence="1" id="KW-0472">Membrane</keyword>
<sequence>MRQGPPPKLRIRIRQYPTRSWMVSYAFGFHLFHCISTASLVNDGFSPLHLGKSLTIFTALLTRLPGDRARYVSFFRVLFVL</sequence>
<reference evidence="2 3" key="1">
    <citation type="submission" date="2016-12" db="EMBL/GenBank/DDBJ databases">
        <title>The genomes of Aspergillus section Nigri reveals drivers in fungal speciation.</title>
        <authorList>
            <consortium name="DOE Joint Genome Institute"/>
            <person name="Vesth T.C."/>
            <person name="Nybo J."/>
            <person name="Theobald S."/>
            <person name="Brandl J."/>
            <person name="Frisvad J.C."/>
            <person name="Nielsen K.F."/>
            <person name="Lyhne E.K."/>
            <person name="Kogle M.E."/>
            <person name="Kuo A."/>
            <person name="Riley R."/>
            <person name="Clum A."/>
            <person name="Nolan M."/>
            <person name="Lipzen A."/>
            <person name="Salamov A."/>
            <person name="Henrissat B."/>
            <person name="Wiebenga A."/>
            <person name="De Vries R.P."/>
            <person name="Grigoriev I.V."/>
            <person name="Mortensen U.H."/>
            <person name="Andersen M.R."/>
            <person name="Baker S.E."/>
        </authorList>
    </citation>
    <scope>NUCLEOTIDE SEQUENCE [LARGE SCALE GENOMIC DNA]</scope>
    <source>
        <strain evidence="2 3">CBS 121591</strain>
    </source>
</reference>
<dbReference type="EMBL" id="KZ821698">
    <property type="protein sequence ID" value="PYH81955.1"/>
    <property type="molecule type" value="Genomic_DNA"/>
</dbReference>
<organism evidence="2 3">
    <name type="scientific">Aspergillus uvarum CBS 121591</name>
    <dbReference type="NCBI Taxonomy" id="1448315"/>
    <lineage>
        <taxon>Eukaryota</taxon>
        <taxon>Fungi</taxon>
        <taxon>Dikarya</taxon>
        <taxon>Ascomycota</taxon>
        <taxon>Pezizomycotina</taxon>
        <taxon>Eurotiomycetes</taxon>
        <taxon>Eurotiomycetidae</taxon>
        <taxon>Eurotiales</taxon>
        <taxon>Aspergillaceae</taxon>
        <taxon>Aspergillus</taxon>
        <taxon>Aspergillus subgen. Circumdati</taxon>
    </lineage>
</organism>
<dbReference type="GeneID" id="37144225"/>
<gene>
    <name evidence="2" type="ORF">BO82DRAFT_71127</name>
</gene>
<evidence type="ECO:0000256" key="1">
    <source>
        <dbReference type="SAM" id="Phobius"/>
    </source>
</evidence>
<proteinExistence type="predicted"/>
<dbReference type="Proteomes" id="UP000248340">
    <property type="component" value="Unassembled WGS sequence"/>
</dbReference>
<evidence type="ECO:0000313" key="3">
    <source>
        <dbReference type="Proteomes" id="UP000248340"/>
    </source>
</evidence>
<name>A0A319C941_9EURO</name>
<protein>
    <submittedName>
        <fullName evidence="2">Uncharacterized protein</fullName>
    </submittedName>
</protein>
<keyword evidence="1" id="KW-0812">Transmembrane</keyword>
<keyword evidence="1" id="KW-1133">Transmembrane helix</keyword>
<dbReference type="RefSeq" id="XP_025492155.1">
    <property type="nucleotide sequence ID" value="XM_025641483.1"/>
</dbReference>
<evidence type="ECO:0000313" key="2">
    <source>
        <dbReference type="EMBL" id="PYH81955.1"/>
    </source>
</evidence>
<keyword evidence="3" id="KW-1185">Reference proteome</keyword>
<feature type="transmembrane region" description="Helical" evidence="1">
    <location>
        <begin position="21"/>
        <end position="41"/>
    </location>
</feature>
<dbReference type="VEuPathDB" id="FungiDB:BO82DRAFT_71127"/>
<accession>A0A319C941</accession>